<sequence length="139" mass="14886">MRGELDDALARMERREALQRRRAQEAAAAQAGSPVDEVTEAVQRVVAEHPSLAVTMWVADGPKISAMHVAWVDGTVTVRPAAEPALPTAGQPPHSWPMSVKTVPSWAAPEDPPAPDAAARLADLIRRDPSLLGPDDHQP</sequence>
<keyword evidence="3" id="KW-1185">Reference proteome</keyword>
<organism evidence="2 3">
    <name type="scientific">Plantactinospora soyae</name>
    <dbReference type="NCBI Taxonomy" id="1544732"/>
    <lineage>
        <taxon>Bacteria</taxon>
        <taxon>Bacillati</taxon>
        <taxon>Actinomycetota</taxon>
        <taxon>Actinomycetes</taxon>
        <taxon>Micromonosporales</taxon>
        <taxon>Micromonosporaceae</taxon>
        <taxon>Plantactinospora</taxon>
    </lineage>
</organism>
<evidence type="ECO:0000313" key="2">
    <source>
        <dbReference type="EMBL" id="MBE1486641.1"/>
    </source>
</evidence>
<protein>
    <submittedName>
        <fullName evidence="2">Uncharacterized protein</fullName>
    </submittedName>
</protein>
<name>A0A927M4I0_9ACTN</name>
<evidence type="ECO:0000256" key="1">
    <source>
        <dbReference type="SAM" id="MobiDB-lite"/>
    </source>
</evidence>
<comment type="caution">
    <text evidence="2">The sequence shown here is derived from an EMBL/GenBank/DDBJ whole genome shotgun (WGS) entry which is preliminary data.</text>
</comment>
<feature type="region of interest" description="Disordered" evidence="1">
    <location>
        <begin position="83"/>
        <end position="116"/>
    </location>
</feature>
<proteinExistence type="predicted"/>
<evidence type="ECO:0000313" key="3">
    <source>
        <dbReference type="Proteomes" id="UP000649753"/>
    </source>
</evidence>
<accession>A0A927M4I0</accession>
<dbReference type="AlphaFoldDB" id="A0A927M4I0"/>
<dbReference type="EMBL" id="JADBEB010000001">
    <property type="protein sequence ID" value="MBE1486641.1"/>
    <property type="molecule type" value="Genomic_DNA"/>
</dbReference>
<reference evidence="2" key="1">
    <citation type="submission" date="2020-10" db="EMBL/GenBank/DDBJ databases">
        <title>Sequencing the genomes of 1000 actinobacteria strains.</title>
        <authorList>
            <person name="Klenk H.-P."/>
        </authorList>
    </citation>
    <scope>NUCLEOTIDE SEQUENCE</scope>
    <source>
        <strain evidence="2">DSM 46832</strain>
    </source>
</reference>
<dbReference type="RefSeq" id="WP_192766629.1">
    <property type="nucleotide sequence ID" value="NZ_JADBEB010000001.1"/>
</dbReference>
<gene>
    <name evidence="2" type="ORF">H4W31_002279</name>
</gene>
<dbReference type="Proteomes" id="UP000649753">
    <property type="component" value="Unassembled WGS sequence"/>
</dbReference>